<sequence>MEAAMCSAEPLSMRVFASFAIQDVEKDGDGKVDAAPHSRCLGSRVSSLEALSGQMEFPLSLSLRRKSLVLKDPDRLSAARGREREREGERERAWMAADVFFISMYSWPMRVQAPRQRGFSFRARWKYSAAFSC</sequence>
<evidence type="ECO:0000313" key="2">
    <source>
        <dbReference type="Proteomes" id="UP000314294"/>
    </source>
</evidence>
<name>A0A4Z2GN32_9TELE</name>
<dbReference type="AlphaFoldDB" id="A0A4Z2GN32"/>
<dbReference type="EMBL" id="SRLO01000471">
    <property type="protein sequence ID" value="TNN54926.1"/>
    <property type="molecule type" value="Genomic_DNA"/>
</dbReference>
<comment type="caution">
    <text evidence="1">The sequence shown here is derived from an EMBL/GenBank/DDBJ whole genome shotgun (WGS) entry which is preliminary data.</text>
</comment>
<gene>
    <name evidence="1" type="ORF">EYF80_034871</name>
</gene>
<proteinExistence type="predicted"/>
<reference evidence="1 2" key="1">
    <citation type="submission" date="2019-03" db="EMBL/GenBank/DDBJ databases">
        <title>First draft genome of Liparis tanakae, snailfish: a comprehensive survey of snailfish specific genes.</title>
        <authorList>
            <person name="Kim W."/>
            <person name="Song I."/>
            <person name="Jeong J.-H."/>
            <person name="Kim D."/>
            <person name="Kim S."/>
            <person name="Ryu S."/>
            <person name="Song J.Y."/>
            <person name="Lee S.K."/>
        </authorList>
    </citation>
    <scope>NUCLEOTIDE SEQUENCE [LARGE SCALE GENOMIC DNA]</scope>
    <source>
        <tissue evidence="1">Muscle</tissue>
    </source>
</reference>
<accession>A0A4Z2GN32</accession>
<evidence type="ECO:0000313" key="1">
    <source>
        <dbReference type="EMBL" id="TNN54926.1"/>
    </source>
</evidence>
<protein>
    <submittedName>
        <fullName evidence="1">Uncharacterized protein</fullName>
    </submittedName>
</protein>
<organism evidence="1 2">
    <name type="scientific">Liparis tanakae</name>
    <name type="common">Tanaka's snailfish</name>
    <dbReference type="NCBI Taxonomy" id="230148"/>
    <lineage>
        <taxon>Eukaryota</taxon>
        <taxon>Metazoa</taxon>
        <taxon>Chordata</taxon>
        <taxon>Craniata</taxon>
        <taxon>Vertebrata</taxon>
        <taxon>Euteleostomi</taxon>
        <taxon>Actinopterygii</taxon>
        <taxon>Neopterygii</taxon>
        <taxon>Teleostei</taxon>
        <taxon>Neoteleostei</taxon>
        <taxon>Acanthomorphata</taxon>
        <taxon>Eupercaria</taxon>
        <taxon>Perciformes</taxon>
        <taxon>Cottioidei</taxon>
        <taxon>Cottales</taxon>
        <taxon>Liparidae</taxon>
        <taxon>Liparis</taxon>
    </lineage>
</organism>
<keyword evidence="2" id="KW-1185">Reference proteome</keyword>
<dbReference type="Proteomes" id="UP000314294">
    <property type="component" value="Unassembled WGS sequence"/>
</dbReference>